<keyword evidence="5" id="KW-1185">Reference proteome</keyword>
<dbReference type="OrthoDB" id="9797344at2"/>
<evidence type="ECO:0000259" key="1">
    <source>
        <dbReference type="SMART" id="SM00471"/>
    </source>
</evidence>
<dbReference type="EMBL" id="JAAIWK010000015">
    <property type="protein sequence ID" value="NEY20359.1"/>
    <property type="molecule type" value="Genomic_DNA"/>
</dbReference>
<dbReference type="Proteomes" id="UP000476934">
    <property type="component" value="Unassembled WGS sequence"/>
</dbReference>
<dbReference type="PANTHER" id="PTHR33594:SF1">
    <property type="entry name" value="HD_PDEASE DOMAIN-CONTAINING PROTEIN"/>
    <property type="match status" value="1"/>
</dbReference>
<dbReference type="GO" id="GO:0016787">
    <property type="term" value="F:hydrolase activity"/>
    <property type="evidence" value="ECO:0007669"/>
    <property type="project" value="UniProtKB-KW"/>
</dbReference>
<dbReference type="PANTHER" id="PTHR33594">
    <property type="entry name" value="SUPERFAMILY HYDROLASE, PUTATIVE (AFU_ORTHOLOGUE AFUA_1G03035)-RELATED"/>
    <property type="match status" value="1"/>
</dbReference>
<evidence type="ECO:0000313" key="3">
    <source>
        <dbReference type="EMBL" id="NEY20359.1"/>
    </source>
</evidence>
<dbReference type="Gene3D" id="1.10.472.50">
    <property type="entry name" value="HD-domain/PDEase-like"/>
    <property type="match status" value="1"/>
</dbReference>
<reference evidence="3 5" key="3">
    <citation type="submission" date="2020-03" db="EMBL/GenBank/DDBJ databases">
        <title>Bacillus aquiflavi sp. nov., isolated from yellow water of strong flavor Chinese baijiu in Yibin region of China.</title>
        <authorList>
            <person name="Xie J."/>
        </authorList>
    </citation>
    <scope>NUCLEOTIDE SEQUENCE [LARGE SCALE GENOMIC DNA]</scope>
    <source>
        <strain evidence="3 5">Gsoil 114</strain>
    </source>
</reference>
<name>A0A0A6Y185_9BACI</name>
<evidence type="ECO:0000313" key="4">
    <source>
        <dbReference type="Proteomes" id="UP000030588"/>
    </source>
</evidence>
<dbReference type="InterPro" id="IPR006674">
    <property type="entry name" value="HD_domain"/>
</dbReference>
<sequence length="214" mass="24851">MLIDIIAKTEQFVYKEHEKDSSGHDWHHIDRVRKLALRIAQAEHKGDAFIIEMAALLHDIPDEKLNEQMDEGEKKLTRFLDTIQVSDEQKLFIIDIVKTISFKGGNEADLHSYEAMVVRDADRLDAIGAIGIARTFAYGGKKGQAMYNPSLPVRTNMSLNEYRNGQTSSIHHFYEKLLKLKDLLHTETAKQLAEERHQFMEMFLQQFYKEWDVD</sequence>
<dbReference type="EMBL" id="JRUN01000011">
    <property type="protein sequence ID" value="KHD86062.1"/>
    <property type="molecule type" value="Genomic_DNA"/>
</dbReference>
<reference evidence="3 5" key="2">
    <citation type="submission" date="2020-02" db="EMBL/GenBank/DDBJ databases">
        <authorList>
            <person name="Feng H."/>
        </authorList>
    </citation>
    <scope>NUCLEOTIDE SEQUENCE [LARGE SCALE GENOMIC DNA]</scope>
    <source>
        <strain evidence="3 5">Gsoil 114</strain>
    </source>
</reference>
<keyword evidence="2" id="KW-0378">Hydrolase</keyword>
<evidence type="ECO:0000313" key="5">
    <source>
        <dbReference type="Proteomes" id="UP000476934"/>
    </source>
</evidence>
<dbReference type="Pfam" id="PF01966">
    <property type="entry name" value="HD"/>
    <property type="match status" value="1"/>
</dbReference>
<dbReference type="STRING" id="363870.NG54_05440"/>
<proteinExistence type="predicted"/>
<dbReference type="SMART" id="SM00471">
    <property type="entry name" value="HDc"/>
    <property type="match status" value="1"/>
</dbReference>
<accession>A0A0A6Y185</accession>
<dbReference type="Gene3D" id="1.20.58.1910">
    <property type="match status" value="1"/>
</dbReference>
<organism evidence="2 4">
    <name type="scientific">Heyndrickxia ginsengihumi</name>
    <dbReference type="NCBI Taxonomy" id="363870"/>
    <lineage>
        <taxon>Bacteria</taxon>
        <taxon>Bacillati</taxon>
        <taxon>Bacillota</taxon>
        <taxon>Bacilli</taxon>
        <taxon>Bacillales</taxon>
        <taxon>Bacillaceae</taxon>
        <taxon>Heyndrickxia</taxon>
    </lineage>
</organism>
<feature type="domain" description="HD/PDEase" evidence="1">
    <location>
        <begin position="21"/>
        <end position="136"/>
    </location>
</feature>
<dbReference type="Proteomes" id="UP000030588">
    <property type="component" value="Unassembled WGS sequence"/>
</dbReference>
<dbReference type="CDD" id="cd00077">
    <property type="entry name" value="HDc"/>
    <property type="match status" value="1"/>
</dbReference>
<protein>
    <submittedName>
        <fullName evidence="3">HD domain-containing protein</fullName>
    </submittedName>
    <submittedName>
        <fullName evidence="2">Phosphohydrolase</fullName>
    </submittedName>
</protein>
<gene>
    <name evidence="3" type="ORF">G4D61_10365</name>
    <name evidence="2" type="ORF">NG54_05440</name>
</gene>
<comment type="caution">
    <text evidence="2">The sequence shown here is derived from an EMBL/GenBank/DDBJ whole genome shotgun (WGS) entry which is preliminary data.</text>
</comment>
<dbReference type="SUPFAM" id="SSF109604">
    <property type="entry name" value="HD-domain/PDEase-like"/>
    <property type="match status" value="1"/>
</dbReference>
<reference evidence="2 4" key="1">
    <citation type="submission" date="2014-10" db="EMBL/GenBank/DDBJ databases">
        <title>Draft genome of phytase producing Bacillus ginsengihumi strain M2.11.</title>
        <authorList>
            <person name="Toymentseva A."/>
            <person name="Boulygina E.A."/>
            <person name="Kazakov S.V."/>
            <person name="Kayumov I."/>
            <person name="Suleimanova A.D."/>
            <person name="Mardanova A.M."/>
            <person name="Maria S.N."/>
            <person name="Sergey M.Y."/>
            <person name="Sharipova M.R."/>
        </authorList>
    </citation>
    <scope>NUCLEOTIDE SEQUENCE [LARGE SCALE GENOMIC DNA]</scope>
    <source>
        <strain evidence="2 4">M2.11</strain>
    </source>
</reference>
<evidence type="ECO:0000313" key="2">
    <source>
        <dbReference type="EMBL" id="KHD86062.1"/>
    </source>
</evidence>
<dbReference type="InterPro" id="IPR003607">
    <property type="entry name" value="HD/PDEase_dom"/>
</dbReference>
<dbReference type="AlphaFoldDB" id="A0A0A6Y185"/>